<keyword evidence="4" id="KW-1185">Reference proteome</keyword>
<feature type="region of interest" description="Disordered" evidence="1">
    <location>
        <begin position="243"/>
        <end position="269"/>
    </location>
</feature>
<feature type="region of interest" description="Disordered" evidence="1">
    <location>
        <begin position="1"/>
        <end position="43"/>
    </location>
</feature>
<feature type="region of interest" description="Disordered" evidence="1">
    <location>
        <begin position="112"/>
        <end position="165"/>
    </location>
</feature>
<evidence type="ECO:0000313" key="3">
    <source>
        <dbReference type="EMBL" id="QIX00393.1"/>
    </source>
</evidence>
<evidence type="ECO:0000256" key="1">
    <source>
        <dbReference type="SAM" id="MobiDB-lite"/>
    </source>
</evidence>
<accession>A0A6H0Y058</accession>
<evidence type="ECO:0000259" key="2">
    <source>
        <dbReference type="Pfam" id="PF04194"/>
    </source>
</evidence>
<gene>
    <name evidence="3" type="ORF">AMS68_005910</name>
</gene>
<dbReference type="Proteomes" id="UP000503462">
    <property type="component" value="Chromosome 4"/>
</dbReference>
<dbReference type="Pfam" id="PF04194">
    <property type="entry name" value="PDCD2_C"/>
    <property type="match status" value="1"/>
</dbReference>
<dbReference type="PANTHER" id="PTHR47524:SF1">
    <property type="entry name" value="20S RRNA ACCUMULATION PROTEIN 4"/>
    <property type="match status" value="1"/>
</dbReference>
<dbReference type="OrthoDB" id="443682at2759"/>
<organism evidence="3 4">
    <name type="scientific">Peltaster fructicola</name>
    <dbReference type="NCBI Taxonomy" id="286661"/>
    <lineage>
        <taxon>Eukaryota</taxon>
        <taxon>Fungi</taxon>
        <taxon>Dikarya</taxon>
        <taxon>Ascomycota</taxon>
        <taxon>Pezizomycotina</taxon>
        <taxon>Dothideomycetes</taxon>
        <taxon>Dothideomycetes incertae sedis</taxon>
        <taxon>Peltaster</taxon>
    </lineage>
</organism>
<dbReference type="GO" id="GO:0005737">
    <property type="term" value="C:cytoplasm"/>
    <property type="evidence" value="ECO:0007669"/>
    <property type="project" value="InterPro"/>
</dbReference>
<name>A0A6H0Y058_9PEZI</name>
<dbReference type="AlphaFoldDB" id="A0A6H0Y058"/>
<feature type="compositionally biased region" description="Polar residues" evidence="1">
    <location>
        <begin position="124"/>
        <end position="153"/>
    </location>
</feature>
<evidence type="ECO:0000313" key="4">
    <source>
        <dbReference type="Proteomes" id="UP000503462"/>
    </source>
</evidence>
<protein>
    <recommendedName>
        <fullName evidence="2">Programmed cell death protein 2 C-terminal domain-containing protein</fullName>
    </recommendedName>
</protein>
<dbReference type="EMBL" id="CP051142">
    <property type="protein sequence ID" value="QIX00393.1"/>
    <property type="molecule type" value="Genomic_DNA"/>
</dbReference>
<reference evidence="3 4" key="1">
    <citation type="journal article" date="2016" name="Sci. Rep.">
        <title>Peltaster fructicola genome reveals evolution from an invasive phytopathogen to an ectophytic parasite.</title>
        <authorList>
            <person name="Xu C."/>
            <person name="Chen H."/>
            <person name="Gleason M.L."/>
            <person name="Xu J.R."/>
            <person name="Liu H."/>
            <person name="Zhang R."/>
            <person name="Sun G."/>
        </authorList>
    </citation>
    <scope>NUCLEOTIDE SEQUENCE [LARGE SCALE GENOMIC DNA]</scope>
    <source>
        <strain evidence="3 4">LNHT1506</strain>
    </source>
</reference>
<sequence>MADYDSDSSGANDIETGVTLGYASKEPTGDDFSQLGGHPTWLSTPPPGNLAKCRVCNGLLNALFQLNGDLPDRYPGHERRLYLLGCKRKACRRKDGSIRGLRYSKIDAVAAAKASRKPEKQESSKNATAPASTLGNTLFGVSSSTTSNASNPFGTPASAAPNDNPFATPGAANPFATSTITAQSPVNNDLSQTFAEKARIGATTAAKSMQGPAEPWPETSSFPQPYPSYFVDADKEFLDPEQEVVPQQTRVEEVETETGGSSTSDDKTTFESTMDKTFQKFADRVGQNPDQILRYEYGGQPLLYSKKDAIGKTWPRVPRCSCGGQRQFELQLTPHAITELEAEDDSFEGMDWGTIILAVCGNDCEGWSEEWVGVQWEELAKAA</sequence>
<dbReference type="PANTHER" id="PTHR47524">
    <property type="entry name" value="20S RRNA ACCUMULATION PROTEIN 4"/>
    <property type="match status" value="1"/>
</dbReference>
<dbReference type="GO" id="GO:0030490">
    <property type="term" value="P:maturation of SSU-rRNA"/>
    <property type="evidence" value="ECO:0007669"/>
    <property type="project" value="TreeGrafter"/>
</dbReference>
<dbReference type="InterPro" id="IPR007320">
    <property type="entry name" value="PDCD2_C"/>
</dbReference>
<feature type="domain" description="Programmed cell death protein 2 C-terminal" evidence="2">
    <location>
        <begin position="275"/>
        <end position="376"/>
    </location>
</feature>
<proteinExistence type="predicted"/>